<feature type="transmembrane region" description="Helical" evidence="1">
    <location>
        <begin position="6"/>
        <end position="27"/>
    </location>
</feature>
<keyword evidence="4" id="KW-1185">Reference proteome</keyword>
<feature type="transmembrane region" description="Helical" evidence="1">
    <location>
        <begin position="39"/>
        <end position="60"/>
    </location>
</feature>
<evidence type="ECO:0000313" key="4">
    <source>
        <dbReference type="Proteomes" id="UP001621964"/>
    </source>
</evidence>
<name>A0ABW8Q1W2_9NEIS</name>
<sequence>MNIGVFIAVVALLQVFTFGLGRSLQWLFAPVIGGKGRRWLMAAAFFVTDGLLAGLLLQLGHFVFRIMAFWMVIMLFVMYAALATFLLYLLLRKVLPQLHLSRSLRLFAPLFVAGLLGLGVYNAYTPVVHRQTVTINKKLDKPLRIGMASDMHLGILFGGRSLDRLAEIMRQEKADIILLPGDLMDDNVEAYRKENMQPHLAKLRAPLGVYATLGNHDLFGDQKEIYDEVTKAGIRVLTNEAVETDNLLIVGRNDDLDSSRPSTAQLLNGKNTNLPVLLLDHRPTEIDIHRHLPVDIQVSGHVHNGQVAPANLIVRALYRLHYGYRQFDKGHFFVTSGYGFWGIPLRLGSQSEVWIIDVKGR</sequence>
<dbReference type="InterPro" id="IPR004843">
    <property type="entry name" value="Calcineurin-like_PHP"/>
</dbReference>
<dbReference type="Proteomes" id="UP001621964">
    <property type="component" value="Unassembled WGS sequence"/>
</dbReference>
<comment type="caution">
    <text evidence="3">The sequence shown here is derived from an EMBL/GenBank/DDBJ whole genome shotgun (WGS) entry which is preliminary data.</text>
</comment>
<feature type="transmembrane region" description="Helical" evidence="1">
    <location>
        <begin position="103"/>
        <end position="124"/>
    </location>
</feature>
<feature type="domain" description="Calcineurin-like phosphoesterase" evidence="2">
    <location>
        <begin position="143"/>
        <end position="304"/>
    </location>
</feature>
<dbReference type="InterPro" id="IPR051158">
    <property type="entry name" value="Metallophosphoesterase_sf"/>
</dbReference>
<proteinExistence type="predicted"/>
<dbReference type="InterPro" id="IPR029052">
    <property type="entry name" value="Metallo-depent_PP-like"/>
</dbReference>
<accession>A0ABW8Q1W2</accession>
<dbReference type="Gene3D" id="3.60.21.10">
    <property type="match status" value="1"/>
</dbReference>
<evidence type="ECO:0000256" key="1">
    <source>
        <dbReference type="SAM" id="Phobius"/>
    </source>
</evidence>
<feature type="transmembrane region" description="Helical" evidence="1">
    <location>
        <begin position="66"/>
        <end position="91"/>
    </location>
</feature>
<keyword evidence="1" id="KW-1133">Transmembrane helix</keyword>
<evidence type="ECO:0000259" key="2">
    <source>
        <dbReference type="Pfam" id="PF00149"/>
    </source>
</evidence>
<dbReference type="RefSeq" id="WP_405385516.1">
    <property type="nucleotide sequence ID" value="NZ_JBJGEB010000002.1"/>
</dbReference>
<dbReference type="PANTHER" id="PTHR31302:SF0">
    <property type="entry name" value="TRANSMEMBRANE PROTEIN WITH METALLOPHOSPHOESTERASE DOMAIN"/>
    <property type="match status" value="1"/>
</dbReference>
<protein>
    <submittedName>
        <fullName evidence="3">Metallophosphoesterase</fullName>
    </submittedName>
</protein>
<dbReference type="Pfam" id="PF00149">
    <property type="entry name" value="Metallophos"/>
    <property type="match status" value="1"/>
</dbReference>
<gene>
    <name evidence="3" type="ORF">ACI43T_03220</name>
</gene>
<dbReference type="SUPFAM" id="SSF56300">
    <property type="entry name" value="Metallo-dependent phosphatases"/>
    <property type="match status" value="1"/>
</dbReference>
<evidence type="ECO:0000313" key="3">
    <source>
        <dbReference type="EMBL" id="MFK7641512.1"/>
    </source>
</evidence>
<keyword evidence="1" id="KW-0472">Membrane</keyword>
<dbReference type="PANTHER" id="PTHR31302">
    <property type="entry name" value="TRANSMEMBRANE PROTEIN WITH METALLOPHOSPHOESTERASE DOMAIN-RELATED"/>
    <property type="match status" value="1"/>
</dbReference>
<dbReference type="EMBL" id="JBJGEB010000002">
    <property type="protein sequence ID" value="MFK7641512.1"/>
    <property type="molecule type" value="Genomic_DNA"/>
</dbReference>
<keyword evidence="1" id="KW-0812">Transmembrane</keyword>
<reference evidence="3 4" key="1">
    <citation type="submission" date="2024-11" db="EMBL/GenBank/DDBJ databases">
        <authorList>
            <person name="Mikucki A.G."/>
            <person name="Kahler C.M."/>
        </authorList>
    </citation>
    <scope>NUCLEOTIDE SEQUENCE [LARGE SCALE GENOMIC DNA]</scope>
    <source>
        <strain evidence="3 4">EXNM717</strain>
    </source>
</reference>
<organism evidence="3 4">
    <name type="scientific">Neisseria oralis</name>
    <dbReference type="NCBI Taxonomy" id="1107316"/>
    <lineage>
        <taxon>Bacteria</taxon>
        <taxon>Pseudomonadati</taxon>
        <taxon>Pseudomonadota</taxon>
        <taxon>Betaproteobacteria</taxon>
        <taxon>Neisseriales</taxon>
        <taxon>Neisseriaceae</taxon>
        <taxon>Neisseria</taxon>
    </lineage>
</organism>